<evidence type="ECO:0000313" key="2">
    <source>
        <dbReference type="EMBL" id="MPN50304.1"/>
    </source>
</evidence>
<protein>
    <recommendedName>
        <fullName evidence="1">YagK/YfjJ C-terminal domain-containing protein</fullName>
    </recommendedName>
</protein>
<sequence length="158" mass="18476">MRYDIRLPEGVNEHTDNKLVRDFQANLVKTLKRQGLNPNYLLVREQSQEKHQHYHGVLMLEGRKTQSIHNHIATAERLWNSALDLPPREGGYGLIDDCTKDRNGNRQENGVMLRHDDPDYETKRDECFRRASYLAKINQKANTPKGQRELFTSRIPKP</sequence>
<proteinExistence type="predicted"/>
<name>A0A645IPN2_9ZZZZ</name>
<dbReference type="InterPro" id="IPR057271">
    <property type="entry name" value="YagK_YfjJ_C"/>
</dbReference>
<evidence type="ECO:0000259" key="1">
    <source>
        <dbReference type="Pfam" id="PF11726"/>
    </source>
</evidence>
<dbReference type="Pfam" id="PF11726">
    <property type="entry name" value="YagK_YfjJ_C"/>
    <property type="match status" value="1"/>
</dbReference>
<gene>
    <name evidence="2" type="ORF">SDC9_197930</name>
</gene>
<comment type="caution">
    <text evidence="2">The sequence shown here is derived from an EMBL/GenBank/DDBJ whole genome shotgun (WGS) entry which is preliminary data.</text>
</comment>
<dbReference type="EMBL" id="VSSQ01114357">
    <property type="protein sequence ID" value="MPN50304.1"/>
    <property type="molecule type" value="Genomic_DNA"/>
</dbReference>
<feature type="domain" description="YagK/YfjJ C-terminal" evidence="1">
    <location>
        <begin position="6"/>
        <end position="143"/>
    </location>
</feature>
<accession>A0A645IPN2</accession>
<dbReference type="AlphaFoldDB" id="A0A645IPN2"/>
<organism evidence="2">
    <name type="scientific">bioreactor metagenome</name>
    <dbReference type="NCBI Taxonomy" id="1076179"/>
    <lineage>
        <taxon>unclassified sequences</taxon>
        <taxon>metagenomes</taxon>
        <taxon>ecological metagenomes</taxon>
    </lineage>
</organism>
<reference evidence="2" key="1">
    <citation type="submission" date="2019-08" db="EMBL/GenBank/DDBJ databases">
        <authorList>
            <person name="Kucharzyk K."/>
            <person name="Murdoch R.W."/>
            <person name="Higgins S."/>
            <person name="Loffler F."/>
        </authorList>
    </citation>
    <scope>NUCLEOTIDE SEQUENCE</scope>
</reference>